<dbReference type="SMART" id="SM00368">
    <property type="entry name" value="LRR_RI"/>
    <property type="match status" value="9"/>
</dbReference>
<protein>
    <recommendedName>
        <fullName evidence="3">NACHT domain-containing protein</fullName>
    </recommendedName>
</protein>
<reference evidence="4 5" key="1">
    <citation type="submission" date="2020-08" db="EMBL/GenBank/DDBJ databases">
        <authorList>
            <person name="Hejnol A."/>
        </authorList>
    </citation>
    <scope>NUCLEOTIDE SEQUENCE [LARGE SCALE GENOMIC DNA]</scope>
</reference>
<dbReference type="PANTHER" id="PTHR24109:SF3">
    <property type="entry name" value="LEUCINE-RICH REPEAT-CONTAINING PROTEIN 31"/>
    <property type="match status" value="1"/>
</dbReference>
<comment type="caution">
    <text evidence="4">The sequence shown here is derived from an EMBL/GenBank/DDBJ whole genome shotgun (WGS) entry which is preliminary data.</text>
</comment>
<dbReference type="Pfam" id="PF05729">
    <property type="entry name" value="NACHT"/>
    <property type="match status" value="1"/>
</dbReference>
<keyword evidence="1" id="KW-0547">Nucleotide-binding</keyword>
<dbReference type="SUPFAM" id="SSF52047">
    <property type="entry name" value="RNI-like"/>
    <property type="match status" value="3"/>
</dbReference>
<accession>A0A7I8WBD0</accession>
<evidence type="ECO:0000313" key="5">
    <source>
        <dbReference type="Proteomes" id="UP000549394"/>
    </source>
</evidence>
<dbReference type="EMBL" id="CAJFCJ010000026">
    <property type="protein sequence ID" value="CAD5125439.1"/>
    <property type="molecule type" value="Genomic_DNA"/>
</dbReference>
<dbReference type="OrthoDB" id="120976at2759"/>
<dbReference type="Proteomes" id="UP000549394">
    <property type="component" value="Unassembled WGS sequence"/>
</dbReference>
<dbReference type="Gene3D" id="3.80.10.10">
    <property type="entry name" value="Ribonuclease Inhibitor"/>
    <property type="match status" value="3"/>
</dbReference>
<evidence type="ECO:0000259" key="3">
    <source>
        <dbReference type="Pfam" id="PF05729"/>
    </source>
</evidence>
<dbReference type="InterPro" id="IPR007111">
    <property type="entry name" value="NACHT_NTPase"/>
</dbReference>
<dbReference type="SUPFAM" id="SSF52540">
    <property type="entry name" value="P-loop containing nucleoside triphosphate hydrolases"/>
    <property type="match status" value="1"/>
</dbReference>
<keyword evidence="2" id="KW-0067">ATP-binding</keyword>
<name>A0A7I8WBD0_9ANNE</name>
<gene>
    <name evidence="4" type="ORF">DGYR_LOCUS12815</name>
</gene>
<sequence>MNSKQLLSFNFHDEHIQEILNKRSLRNQLKELLIYYGFNSKSYDSTECLMETLSQLPLDTLVYLFKNLKDPTAKVLSKILNDYDNIWNKMVQSSKEGRYQEFITRSELEFRTRAINGMFYNFTNSLKISWLQDEKFQVDNINYDNFHHIFHTNCNKILIQGNAGIGKTVHTKQLINSWMQDKWIENESILLLHVVLSKVNKDNDMYDEIVRQNFKNIKIPYVTRDIIQLLFQERSKNVILLLDGADEFDLNGHQFNELIENRCPVRTVIWSRKRKAAQIMRSCDICFELIGLNSQQMKIFFLDLCRNDTRIYQNFENNMARSDKCVADLCKIPLMATLIFSIWRETEESLPNLFCIYDNIVNIIIERNNYRREQKYISLKKFSKICFQKLLKNETIYLKKEEIDDIEADLKGLVHISSPTPTTNEFEFIHSSFLEFFAAKYIIKMMYNMKESIFKGYKGGIKIRLLEELSQRDENHFYHTMDFIKGYSTLLFRKISNKSKILLEHYNFSKNIRMLLEKKITPSTGLRLENEEISNPKLAYLIERTVRNLEILDIFDTKIDYMVLFELLSKYALNLICININVYPQFSIYECSFLETVLKMIASTQLKQLNLGKNRFLIKRSKKPLKPSVIEKLIISNGKYSKEYLFEVIFGSKSLKCIIDRVNYCYNKKEMNSFFTFLRKSNSLTSLIIENKRIDIFIFFRFFNFKKERKAIKLLSFRNCTIDKPNQQLFYDCSKYVNPLLEDKHTNELQTNMQCKNDKNIVNLHINNIDNSLIYLLNPNDSWWFYNEKFDDSDVKIIFDSKGLTAFLEAVRQNYIIFTHLSSLIFKCMKKTAIDINKCLEHCTNITSVNLSSIDDEQDDYNDLFILLNHSKLKITDIKVGKKFLKEEKRTSLFVNFIDNCPNIKYIDIEGNGISKTEFQKICIALKKSADYLKSIELSNFYLTESDDNHLGCLIQECKSLEIVKFSLNTERIEIFEFISSLKSCSENLREIIIFECTLTDKALYSLFSIILCCKSLEYLYIPRSDPCQCFSIFLKKNNHLLYDFDRCNDIRLILKVQVILEILFDHFSRLQTLFLSDTMYCNDLINNDDDDDDNGKNLQNFFDRILLEKFKKITKKEDNLIEKMKNNRIEQENYIFIQSCIVTKDLITGCNLIQVNVDPGYLGNYPNCISNWFLDYLAKLNNIETLTITNNLLGMDVCNRFFKVILQKRNDNKLKNVYLENCIIENPDKNFFWNCFLNISSKNFHKYETDKMQENKISLNIIDIILDENKHLNFLLNMKTIQTSLHKNYKKSINIDSDINNIQNLEDAIKKNLIEMGHLQIYLPRIVNVLYTDRILELLRISSQSVRFLNLSHNLQYQTIDKMSWEMLKNCNKLETIQIKDIDVSSILNYLSAAIYSSSKTLRTITIEDCCLANGNVKFLGLPIMACNSIEVFNLNGNKFMMNDGFNSLCSGLKNSSHSIKSISLRDCNLQEEQGLCLGDLLKNCNTLEIIDLSWNLKLNQVFYNLCEGLRSSSYLESINLTNCNINRKSAIAIANLLENCTNLLEINLSENKCMEDGFGMICQSLKSNLNLQNLMLNCCVLNEIQAKQLGISLGNLSKIRAISLASNRKMKDGLKDIFKGLESSCKTLQLVNFNHCELTTEQGRLLGSLLRLCNNIQSVFISQNQNTDLGLYDVFKSLHNSSQTLTQLDLSNCSLSVEQIGQLGKFIENSKKLEYLNLTSNKNMQTGFEFIYNGLKSSVNSLKILDVGNCSLNEKQAILLGKLLKLLINLEELNLSWNTRMGNWYQGVDGGLRSCTPRIKCIHLGRCDLGEEQATGIGRILNKCTTLESINLTWNTEMGHGFKSICNSMTQSSKSLKMLLLSNCNLNEIHSKYLAYSLQESNLENLDLSHNTDIGHGFKYIFSSLSLSCSFLQKLSLRKCNLKEVETKYLGNFLKKATSLRKLDLFGNTEMGNGFLSVCEGLKHSCILKKLNVGCCSLTDVQGKYLREAIKSLTLIWFEDQKIIPVNN</sequence>
<evidence type="ECO:0000256" key="1">
    <source>
        <dbReference type="ARBA" id="ARBA00022741"/>
    </source>
</evidence>
<dbReference type="GO" id="GO:0005524">
    <property type="term" value="F:ATP binding"/>
    <property type="evidence" value="ECO:0007669"/>
    <property type="project" value="UniProtKB-KW"/>
</dbReference>
<evidence type="ECO:0000313" key="4">
    <source>
        <dbReference type="EMBL" id="CAD5125439.1"/>
    </source>
</evidence>
<proteinExistence type="predicted"/>
<dbReference type="InterPro" id="IPR032675">
    <property type="entry name" value="LRR_dom_sf"/>
</dbReference>
<dbReference type="InterPro" id="IPR042419">
    <property type="entry name" value="LRC31"/>
</dbReference>
<dbReference type="InterPro" id="IPR027417">
    <property type="entry name" value="P-loop_NTPase"/>
</dbReference>
<evidence type="ECO:0000256" key="2">
    <source>
        <dbReference type="ARBA" id="ARBA00022840"/>
    </source>
</evidence>
<organism evidence="4 5">
    <name type="scientific">Dimorphilus gyrociliatus</name>
    <dbReference type="NCBI Taxonomy" id="2664684"/>
    <lineage>
        <taxon>Eukaryota</taxon>
        <taxon>Metazoa</taxon>
        <taxon>Spiralia</taxon>
        <taxon>Lophotrochozoa</taxon>
        <taxon>Annelida</taxon>
        <taxon>Polychaeta</taxon>
        <taxon>Polychaeta incertae sedis</taxon>
        <taxon>Dinophilidae</taxon>
        <taxon>Dimorphilus</taxon>
    </lineage>
</organism>
<dbReference type="PANTHER" id="PTHR24109">
    <property type="entry name" value="LEUCINE-RICH REPEAT-CONTAINING PROTEIN 31"/>
    <property type="match status" value="1"/>
</dbReference>
<feature type="domain" description="NACHT" evidence="3">
    <location>
        <begin position="157"/>
        <end position="269"/>
    </location>
</feature>
<keyword evidence="5" id="KW-1185">Reference proteome</keyword>
<dbReference type="Gene3D" id="3.40.50.300">
    <property type="entry name" value="P-loop containing nucleotide triphosphate hydrolases"/>
    <property type="match status" value="1"/>
</dbReference>